<organism evidence="1 2">
    <name type="scientific">Caenorhabditis briggsae</name>
    <dbReference type="NCBI Taxonomy" id="6238"/>
    <lineage>
        <taxon>Eukaryota</taxon>
        <taxon>Metazoa</taxon>
        <taxon>Ecdysozoa</taxon>
        <taxon>Nematoda</taxon>
        <taxon>Chromadorea</taxon>
        <taxon>Rhabditida</taxon>
        <taxon>Rhabditina</taxon>
        <taxon>Rhabditomorpha</taxon>
        <taxon>Rhabditoidea</taxon>
        <taxon>Rhabditidae</taxon>
        <taxon>Peloderinae</taxon>
        <taxon>Caenorhabditis</taxon>
    </lineage>
</organism>
<dbReference type="Proteomes" id="UP000829354">
    <property type="component" value="Chromosome I"/>
</dbReference>
<keyword evidence="2" id="KW-1185">Reference proteome</keyword>
<name>A0AAE9DY93_CAEBR</name>
<sequence>MSSTKDTIELDGEPFEPDSFEEIMVPCVQENLSDDSFEHWSNGLEDHGKNEISTPTISVPFEILIATHYRKNTDVDMATGQVIALSVVYLCKKIATSLNLVPLCANVFTLELYCPQEIDEYWLRKKMENLQTPDFGHFCVEYTHKQGSAQLKTVRYLVGSSSNPRTGSNGVMNEKPMKIDWIIVCVGSDKKLHQLMINYEDMTMSVLRVDSISATTPVDTSYLWHTSRFEDESLQKLKFENKISDRESFRAAALELAASKKRTINEQMTPNLKDQLKIHPDGYYIARVIVGTLRIGNDSETMVIVDPLLTLDDRTEMVTHYALCQNRLELRSNGTFRRLNRRVGTARLGARLMQMAVATWEFRDGYRDSRQNCVCHPNFFDRSVSHCKFEECSIRRLCGLIAEQIRHFGDVEDFVIPSNSSAI</sequence>
<proteinExistence type="predicted"/>
<reference evidence="1 2" key="1">
    <citation type="submission" date="2022-04" db="EMBL/GenBank/DDBJ databases">
        <title>Chromosome-level reference genomes for two strains of Caenorhabditis briggsae: an improved platform for comparative genomics.</title>
        <authorList>
            <person name="Stevens L."/>
            <person name="Andersen E."/>
        </authorList>
    </citation>
    <scope>NUCLEOTIDE SEQUENCE [LARGE SCALE GENOMIC DNA]</scope>
    <source>
        <strain evidence="1">VX34</strain>
        <tissue evidence="1">Whole-organism</tissue>
    </source>
</reference>
<accession>A0AAE9DY93</accession>
<evidence type="ECO:0000313" key="1">
    <source>
        <dbReference type="EMBL" id="UMM10052.1"/>
    </source>
</evidence>
<protein>
    <submittedName>
        <fullName evidence="1">Uncharacterized protein</fullName>
    </submittedName>
</protein>
<dbReference type="EMBL" id="CP092620">
    <property type="protein sequence ID" value="UMM10052.1"/>
    <property type="molecule type" value="Genomic_DNA"/>
</dbReference>
<dbReference type="AlphaFoldDB" id="A0AAE9DY93"/>
<gene>
    <name evidence="1" type="ORF">L5515_000001</name>
</gene>
<evidence type="ECO:0000313" key="2">
    <source>
        <dbReference type="Proteomes" id="UP000829354"/>
    </source>
</evidence>